<evidence type="ECO:0000313" key="3">
    <source>
        <dbReference type="Proteomes" id="UP000660262"/>
    </source>
</evidence>
<keyword evidence="3" id="KW-1185">Reference proteome</keyword>
<protein>
    <submittedName>
        <fullName evidence="2">Uncharacterized protein</fullName>
    </submittedName>
</protein>
<evidence type="ECO:0000313" key="2">
    <source>
        <dbReference type="EMBL" id="GHP05647.1"/>
    </source>
</evidence>
<organism evidence="2 3">
    <name type="scientific">Pycnococcus provasolii</name>
    <dbReference type="NCBI Taxonomy" id="41880"/>
    <lineage>
        <taxon>Eukaryota</taxon>
        <taxon>Viridiplantae</taxon>
        <taxon>Chlorophyta</taxon>
        <taxon>Pseudoscourfieldiophyceae</taxon>
        <taxon>Pseudoscourfieldiales</taxon>
        <taxon>Pycnococcaceae</taxon>
        <taxon>Pycnococcus</taxon>
    </lineage>
</organism>
<dbReference type="EMBL" id="BNJQ01000010">
    <property type="protein sequence ID" value="GHP05647.1"/>
    <property type="molecule type" value="Genomic_DNA"/>
</dbReference>
<gene>
    <name evidence="2" type="ORF">PPROV_000439700</name>
</gene>
<reference evidence="2" key="1">
    <citation type="submission" date="2020-10" db="EMBL/GenBank/DDBJ databases">
        <title>Unveiling of a novel bifunctional photoreceptor, Dualchrome1, isolated from a cosmopolitan green alga.</title>
        <authorList>
            <person name="Suzuki S."/>
            <person name="Kawachi M."/>
        </authorList>
    </citation>
    <scope>NUCLEOTIDE SEQUENCE</scope>
    <source>
        <strain evidence="2">NIES 2893</strain>
    </source>
</reference>
<feature type="region of interest" description="Disordered" evidence="1">
    <location>
        <begin position="122"/>
        <end position="161"/>
    </location>
</feature>
<proteinExistence type="predicted"/>
<evidence type="ECO:0000256" key="1">
    <source>
        <dbReference type="SAM" id="MobiDB-lite"/>
    </source>
</evidence>
<name>A0A830HKW3_9CHLO</name>
<sequence length="447" mass="46505">MREEATLLQPGEPVNETVKEAALQAEKDILQDVSENLLAIVEKESTKDQNQQAVDARQVIAAGKSMTSKANANKLSKKAKANVLKVMEKSAALLDSDKSQTKEEKSDLAAGMLDVIGTLAQTTTTPSVEDNVPPTMGAPPSGDAPSTETETLAKKQEADSTMTSIKNTLNAIGESFLNEATPDEEPVVVKSKGGLGVVVGKRYASNLGGYETAFSSSNRRRNLLAFADESPTISYDKSFATEYQCQSTESPCPDDLRVKMTYLPDSSLLSTLAIGNMPSLNGMQTPTVVSGVASVSVTVMKDNVDTAVGMGSATFSVRMPLMSSAGAGASDRCACVDSSLGKVELTGSGSCNVETAATSSGITCTGSKGGEYAVIRFVPEVKTTSAPASDAETVTTTATKTTTKATATTTTIKATTKAPVKVPAKESSATTFGAPLFMLLLALVVMN</sequence>
<dbReference type="Proteomes" id="UP000660262">
    <property type="component" value="Unassembled WGS sequence"/>
</dbReference>
<accession>A0A830HKW3</accession>
<dbReference type="AlphaFoldDB" id="A0A830HKW3"/>
<comment type="caution">
    <text evidence="2">The sequence shown here is derived from an EMBL/GenBank/DDBJ whole genome shotgun (WGS) entry which is preliminary data.</text>
</comment>